<keyword evidence="4" id="KW-1185">Reference proteome</keyword>
<dbReference type="Pfam" id="PF07593">
    <property type="entry name" value="UnbV_ASPIC"/>
    <property type="match status" value="1"/>
</dbReference>
<dbReference type="EMBL" id="JAJKFW010000025">
    <property type="protein sequence ID" value="MCC9644146.1"/>
    <property type="molecule type" value="Genomic_DNA"/>
</dbReference>
<sequence>MDRLFGDLQMADEDAPVKVGSDEDEVQTLSRSVQLRDVAKELGVNFTYRTGQQADLWMPESMGGGVGVADFDLNGLPDMVFSQGGAGRPGNLPEEPGVILFRNRSGANFVRSDEAFVDPRSEYGQGVAIGDFNADGFEDVYLTTTGKDRLFQNEGDGTFRDVTHQVFPSPNDRWSTSAQWADLNRDGLLDLYVCNYLQYDMIGAPVCRDGDGEARLCRPQEFAAWDNRAFFQQGDGRLLDEASQRGLVGEDGKSLGVAIADLNQDGHLDVYVANDTTANFYFRGSESGVSVEEAVLRGCGTNLQGQFEAGMGVAMGDVDRDGWLDVFCTNYFNESNTLYRNLGLAGFQDATSKFGLRTPSLSVLGFGAVFADLNHDGMDELVVTNGHVDNHPRNQLQKMPPQCFAMVGSQFREMSETSGAFFETAKIGRGMAKCDFDQDGDLDLVVVHQNSPVALLENQLDLVAERPNDSGWLQLNLVGVQSPRQGQGAKVSVTQDAQVWYQELSGGGTYLSTDQKRLHFGFPENFPVQVEVQWPSGSLQRLSNVELGQVLFVVEGT</sequence>
<reference evidence="3" key="1">
    <citation type="submission" date="2021-11" db="EMBL/GenBank/DDBJ databases">
        <title>Genome sequence.</title>
        <authorList>
            <person name="Sun Q."/>
        </authorList>
    </citation>
    <scope>NUCLEOTIDE SEQUENCE</scope>
    <source>
        <strain evidence="3">JC740</strain>
    </source>
</reference>
<evidence type="ECO:0000259" key="2">
    <source>
        <dbReference type="Pfam" id="PF07593"/>
    </source>
</evidence>
<dbReference type="Proteomes" id="UP001430306">
    <property type="component" value="Unassembled WGS sequence"/>
</dbReference>
<dbReference type="RefSeq" id="WP_230275265.1">
    <property type="nucleotide sequence ID" value="NZ_JAJKFW010000025.1"/>
</dbReference>
<dbReference type="InterPro" id="IPR027039">
    <property type="entry name" value="Crtac1"/>
</dbReference>
<dbReference type="Gene3D" id="2.130.10.130">
    <property type="entry name" value="Integrin alpha, N-terminal"/>
    <property type="match status" value="2"/>
</dbReference>
<dbReference type="Pfam" id="PF13517">
    <property type="entry name" value="FG-GAP_3"/>
    <property type="match status" value="3"/>
</dbReference>
<evidence type="ECO:0000256" key="1">
    <source>
        <dbReference type="ARBA" id="ARBA00022729"/>
    </source>
</evidence>
<dbReference type="InterPro" id="IPR011519">
    <property type="entry name" value="UnbV_ASPIC"/>
</dbReference>
<evidence type="ECO:0000313" key="3">
    <source>
        <dbReference type="EMBL" id="MCC9644146.1"/>
    </source>
</evidence>
<accession>A0ABS8NKP6</accession>
<feature type="domain" description="ASPIC/UnbV" evidence="2">
    <location>
        <begin position="488"/>
        <end position="551"/>
    </location>
</feature>
<dbReference type="SUPFAM" id="SSF69318">
    <property type="entry name" value="Integrin alpha N-terminal domain"/>
    <property type="match status" value="1"/>
</dbReference>
<dbReference type="InterPro" id="IPR013517">
    <property type="entry name" value="FG-GAP"/>
</dbReference>
<organism evidence="3 4">
    <name type="scientific">Rhodopirellula halodulae</name>
    <dbReference type="NCBI Taxonomy" id="2894198"/>
    <lineage>
        <taxon>Bacteria</taxon>
        <taxon>Pseudomonadati</taxon>
        <taxon>Planctomycetota</taxon>
        <taxon>Planctomycetia</taxon>
        <taxon>Pirellulales</taxon>
        <taxon>Pirellulaceae</taxon>
        <taxon>Rhodopirellula</taxon>
    </lineage>
</organism>
<dbReference type="InterPro" id="IPR028994">
    <property type="entry name" value="Integrin_alpha_N"/>
</dbReference>
<protein>
    <submittedName>
        <fullName evidence="3">CRTAC1 family protein</fullName>
    </submittedName>
</protein>
<dbReference type="PANTHER" id="PTHR16026:SF0">
    <property type="entry name" value="CARTILAGE ACIDIC PROTEIN 1"/>
    <property type="match status" value="1"/>
</dbReference>
<proteinExistence type="predicted"/>
<name>A0ABS8NKP6_9BACT</name>
<dbReference type="PANTHER" id="PTHR16026">
    <property type="entry name" value="CARTILAGE ACIDIC PROTEIN 1"/>
    <property type="match status" value="1"/>
</dbReference>
<comment type="caution">
    <text evidence="3">The sequence shown here is derived from an EMBL/GenBank/DDBJ whole genome shotgun (WGS) entry which is preliminary data.</text>
</comment>
<gene>
    <name evidence="3" type="ORF">LOC71_17835</name>
</gene>
<keyword evidence="1" id="KW-0732">Signal</keyword>
<evidence type="ECO:0000313" key="4">
    <source>
        <dbReference type="Proteomes" id="UP001430306"/>
    </source>
</evidence>